<organism evidence="8 9">
    <name type="scientific">Actinomadura gamaensis</name>
    <dbReference type="NCBI Taxonomy" id="1763541"/>
    <lineage>
        <taxon>Bacteria</taxon>
        <taxon>Bacillati</taxon>
        <taxon>Actinomycetota</taxon>
        <taxon>Actinomycetes</taxon>
        <taxon>Streptosporangiales</taxon>
        <taxon>Thermomonosporaceae</taxon>
        <taxon>Actinomadura</taxon>
    </lineage>
</organism>
<dbReference type="Pfam" id="PF01443">
    <property type="entry name" value="Viral_helicase1"/>
    <property type="match status" value="1"/>
</dbReference>
<evidence type="ECO:0000256" key="1">
    <source>
        <dbReference type="ARBA" id="ARBA00022741"/>
    </source>
</evidence>
<name>A0ABV9U2Z3_9ACTN</name>
<evidence type="ECO:0000313" key="8">
    <source>
        <dbReference type="EMBL" id="MFC4909878.1"/>
    </source>
</evidence>
<feature type="region of interest" description="Disordered" evidence="6">
    <location>
        <begin position="149"/>
        <end position="170"/>
    </location>
</feature>
<gene>
    <name evidence="8" type="ORF">ACFPCY_21335</name>
</gene>
<keyword evidence="3 5" id="KW-0347">Helicase</keyword>
<keyword evidence="1 5" id="KW-0547">Nucleotide-binding</keyword>
<feature type="binding site" evidence="5">
    <location>
        <begin position="219"/>
        <end position="226"/>
    </location>
    <ligand>
        <name>ATP</name>
        <dbReference type="ChEBI" id="CHEBI:30616"/>
    </ligand>
</feature>
<proteinExistence type="predicted"/>
<keyword evidence="4 5" id="KW-0067">ATP-binding</keyword>
<accession>A0ABV9U2Z3</accession>
<feature type="region of interest" description="Disordered" evidence="6">
    <location>
        <begin position="826"/>
        <end position="859"/>
    </location>
</feature>
<dbReference type="InterPro" id="IPR027351">
    <property type="entry name" value="(+)RNA_virus_helicase_core_dom"/>
</dbReference>
<reference evidence="9" key="1">
    <citation type="journal article" date="2019" name="Int. J. Syst. Evol. Microbiol.">
        <title>The Global Catalogue of Microorganisms (GCM) 10K type strain sequencing project: providing services to taxonomists for standard genome sequencing and annotation.</title>
        <authorList>
            <consortium name="The Broad Institute Genomics Platform"/>
            <consortium name="The Broad Institute Genome Sequencing Center for Infectious Disease"/>
            <person name="Wu L."/>
            <person name="Ma J."/>
        </authorList>
    </citation>
    <scope>NUCLEOTIDE SEQUENCE [LARGE SCALE GENOMIC DNA]</scope>
    <source>
        <strain evidence="9">KLKA75</strain>
    </source>
</reference>
<dbReference type="InterPro" id="IPR027417">
    <property type="entry name" value="P-loop_NTPase"/>
</dbReference>
<protein>
    <submittedName>
        <fullName evidence="8">HelD family protein</fullName>
    </submittedName>
</protein>
<evidence type="ECO:0000256" key="4">
    <source>
        <dbReference type="ARBA" id="ARBA00022840"/>
    </source>
</evidence>
<comment type="caution">
    <text evidence="8">The sequence shown here is derived from an EMBL/GenBank/DDBJ whole genome shotgun (WGS) entry which is preliminary data.</text>
</comment>
<dbReference type="SUPFAM" id="SSF52540">
    <property type="entry name" value="P-loop containing nucleoside triphosphate hydrolases"/>
    <property type="match status" value="1"/>
</dbReference>
<dbReference type="EMBL" id="JBHSIT010000006">
    <property type="protein sequence ID" value="MFC4909878.1"/>
    <property type="molecule type" value="Genomic_DNA"/>
</dbReference>
<dbReference type="InterPro" id="IPR000212">
    <property type="entry name" value="DNA_helicase_UvrD/REP"/>
</dbReference>
<keyword evidence="2 5" id="KW-0378">Hydrolase</keyword>
<dbReference type="PANTHER" id="PTHR11070">
    <property type="entry name" value="UVRD / RECB / PCRA DNA HELICASE FAMILY MEMBER"/>
    <property type="match status" value="1"/>
</dbReference>
<feature type="compositionally biased region" description="Basic and acidic residues" evidence="6">
    <location>
        <begin position="149"/>
        <end position="159"/>
    </location>
</feature>
<dbReference type="Gene3D" id="3.40.50.300">
    <property type="entry name" value="P-loop containing nucleotide triphosphate hydrolases"/>
    <property type="match status" value="3"/>
</dbReference>
<evidence type="ECO:0000256" key="3">
    <source>
        <dbReference type="ARBA" id="ARBA00022806"/>
    </source>
</evidence>
<evidence type="ECO:0000256" key="6">
    <source>
        <dbReference type="SAM" id="MobiDB-lite"/>
    </source>
</evidence>
<dbReference type="InterPro" id="IPR014016">
    <property type="entry name" value="UvrD-like_ATP-bd"/>
</dbReference>
<dbReference type="PANTHER" id="PTHR11070:SF45">
    <property type="entry name" value="DNA 3'-5' HELICASE"/>
    <property type="match status" value="1"/>
</dbReference>
<evidence type="ECO:0000313" key="9">
    <source>
        <dbReference type="Proteomes" id="UP001595872"/>
    </source>
</evidence>
<keyword evidence="9" id="KW-1185">Reference proteome</keyword>
<sequence>MTDRAAVIAAEQRAVDHAYECRARAERDRRAQVAAPSTATDAKAGTSIIPDVPPELAATGDLGDAALVTGRVEFVEDGTERSLLIGRQSVFGPNRDLVVANWASRLVRQWMVATPADPGDLLLRRQLRCHGRMVRDYFDQLSVARKRVTPEDGAAERVEPVPAQRSESPEEEIERLRDYLLDDLGRARDGAMRDIVETIQRAQYLLVSDERTGALVVQGGPGTGKTAVGLHRVYYLVFNNVFATGDVLVVGPHKGFLQHVRDVLPRLGTRGVALAERDRLWGKADAHDPLAARLVKSSARMAEVLRGGVADFGGRRALTRLLSDGEFRLVYQGVFLAVPQAELESLLTWESGPYRAQRPAFGNRLVDLLVEAYRAVRPGPLDPGLRKQLERHPQVQKVVNSVRPQLSAEQVLRALLTDADVLNRAAEGILDDEDQRAILRERRARMSDEPWSLEDRICLDELRFLLTGDVPVRYRHLVVDEAQDLTPMQARALARRCPSGSMTVLGDLAQASGLHRWDTWDDLAKVLTGSREWHLEQLSVGYRVPREVMELVAPLATAVAPDVVFPTSIRPAGEDAVTFVETTSEDLIARANERARALTDEQRSVAVVVPDGLVDAARDGMDEGVRVLRAEECKGLEFDHVIVVEPADVADRRPGGLGLLYVALTRCTQSLTVVHARPLPRELAPSVGKEEAPMPTPMADFAAVLEKTVAVERECHVHESVRYSLVAELHASRMSPDPASSIADLVCDSPAGRVLYEVLGENGHRYRAMREAVLRLMEVERVTGEPADHRAVVLPQPPEQPWSAEVLREVFGVSVIWKDGTGWQGDPIVPSRRSPGTDFGERGIGEDGSPIPRLLATSR</sequence>
<dbReference type="RefSeq" id="WP_378257755.1">
    <property type="nucleotide sequence ID" value="NZ_JBHSIT010000006.1"/>
</dbReference>
<evidence type="ECO:0000259" key="7">
    <source>
        <dbReference type="PROSITE" id="PS51198"/>
    </source>
</evidence>
<dbReference type="Proteomes" id="UP001595872">
    <property type="component" value="Unassembled WGS sequence"/>
</dbReference>
<feature type="domain" description="UvrD-like helicase ATP-binding" evidence="7">
    <location>
        <begin position="198"/>
        <end position="545"/>
    </location>
</feature>
<evidence type="ECO:0000256" key="2">
    <source>
        <dbReference type="ARBA" id="ARBA00022801"/>
    </source>
</evidence>
<dbReference type="PROSITE" id="PS51198">
    <property type="entry name" value="UVRD_HELICASE_ATP_BIND"/>
    <property type="match status" value="1"/>
</dbReference>
<evidence type="ECO:0000256" key="5">
    <source>
        <dbReference type="PROSITE-ProRule" id="PRU00560"/>
    </source>
</evidence>